<gene>
    <name evidence="3" type="ORF">FB564_1344</name>
    <name evidence="2" type="ORF">Sar04_14980</name>
</gene>
<evidence type="ECO:0000313" key="4">
    <source>
        <dbReference type="Proteomes" id="UP000315983"/>
    </source>
</evidence>
<feature type="transmembrane region" description="Helical" evidence="1">
    <location>
        <begin position="46"/>
        <end position="67"/>
    </location>
</feature>
<evidence type="ECO:0000256" key="1">
    <source>
        <dbReference type="SAM" id="Phobius"/>
    </source>
</evidence>
<dbReference type="EMBL" id="VFOL01000001">
    <property type="protein sequence ID" value="TQL36257.1"/>
    <property type="molecule type" value="Genomic_DNA"/>
</dbReference>
<keyword evidence="1" id="KW-0812">Transmembrane</keyword>
<protein>
    <submittedName>
        <fullName evidence="3">Uncharacterized protein</fullName>
    </submittedName>
</protein>
<dbReference type="AlphaFoldDB" id="A0A542XKA2"/>
<keyword evidence="1" id="KW-1133">Transmembrane helix</keyword>
<evidence type="ECO:0000313" key="3">
    <source>
        <dbReference type="EMBL" id="TQL36257.1"/>
    </source>
</evidence>
<accession>A0A542XKA2</accession>
<dbReference type="GeneID" id="93770645"/>
<dbReference type="EMBL" id="BOQM01000009">
    <property type="protein sequence ID" value="GIM83978.1"/>
    <property type="molecule type" value="Genomic_DNA"/>
</dbReference>
<feature type="transmembrane region" description="Helical" evidence="1">
    <location>
        <begin position="73"/>
        <end position="91"/>
    </location>
</feature>
<feature type="transmembrane region" description="Helical" evidence="1">
    <location>
        <begin position="103"/>
        <end position="123"/>
    </location>
</feature>
<sequence>MNMFFRMAVAAVPGGLGAGLLTHLWQAQRRYQADCVPETIASCLNLGLFVLPFGPLAVTVAVWLTLWVSGVRWAGLSALLGAVIAAGGVLLEQGMHTRWTPPAVWLAMVLGAVGFAAGVLVVTARLSPVVRVGLALVLLAPLAVFPALRKETRRDSDEKAFASLRIPLLVPQVPGYAIGWAAAFPEDDSLGMTLVREKHLISVFVIDLPDDFAPPRHCGPLVAELVLERPPDPPFETGCQQLGPDRWTRVESSGEVHLVRREGALVLVSPLDAPAEDVAKAATTLTVLTPQRLAQLANP</sequence>
<evidence type="ECO:0000313" key="2">
    <source>
        <dbReference type="EMBL" id="GIM83978.1"/>
    </source>
</evidence>
<name>A0A542XKA2_SALAC</name>
<dbReference type="Proteomes" id="UP000677457">
    <property type="component" value="Unassembled WGS sequence"/>
</dbReference>
<comment type="caution">
    <text evidence="3">The sequence shown here is derived from an EMBL/GenBank/DDBJ whole genome shotgun (WGS) entry which is preliminary data.</text>
</comment>
<keyword evidence="5" id="KW-1185">Reference proteome</keyword>
<evidence type="ECO:0000313" key="5">
    <source>
        <dbReference type="Proteomes" id="UP000677457"/>
    </source>
</evidence>
<proteinExistence type="predicted"/>
<keyword evidence="1" id="KW-0472">Membrane</keyword>
<organism evidence="3 4">
    <name type="scientific">Salinispora arenicola</name>
    <dbReference type="NCBI Taxonomy" id="168697"/>
    <lineage>
        <taxon>Bacteria</taxon>
        <taxon>Bacillati</taxon>
        <taxon>Actinomycetota</taxon>
        <taxon>Actinomycetes</taxon>
        <taxon>Micromonosporales</taxon>
        <taxon>Micromonosporaceae</taxon>
        <taxon>Salinispora</taxon>
    </lineage>
</organism>
<reference evidence="2 5" key="2">
    <citation type="submission" date="2021-03" db="EMBL/GenBank/DDBJ databases">
        <title>Whole genome shotgun sequence of Salinispora arenicola NBRC 105043.</title>
        <authorList>
            <person name="Komaki H."/>
            <person name="Tamura T."/>
        </authorList>
    </citation>
    <scope>NUCLEOTIDE SEQUENCE [LARGE SCALE GENOMIC DNA]</scope>
    <source>
        <strain evidence="2 5">NBRC 105043</strain>
    </source>
</reference>
<dbReference type="Proteomes" id="UP000315983">
    <property type="component" value="Unassembled WGS sequence"/>
</dbReference>
<feature type="transmembrane region" description="Helical" evidence="1">
    <location>
        <begin position="129"/>
        <end position="148"/>
    </location>
</feature>
<reference evidence="3 4" key="1">
    <citation type="submission" date="2019-06" db="EMBL/GenBank/DDBJ databases">
        <title>Sequencing the genomes of 1000 actinobacteria strains.</title>
        <authorList>
            <person name="Klenk H.-P."/>
        </authorList>
    </citation>
    <scope>NUCLEOTIDE SEQUENCE [LARGE SCALE GENOMIC DNA]</scope>
    <source>
        <strain evidence="3 4">DSM 44819</strain>
    </source>
</reference>
<dbReference type="RefSeq" id="WP_142116209.1">
    <property type="nucleotide sequence ID" value="NZ_BOQM01000009.1"/>
</dbReference>
<feature type="transmembrane region" description="Helical" evidence="1">
    <location>
        <begin position="6"/>
        <end position="25"/>
    </location>
</feature>